<accession>A0ABW1A9K4</accession>
<keyword evidence="3" id="KW-1185">Reference proteome</keyword>
<protein>
    <recommendedName>
        <fullName evidence="1">Crocagin biosynthetic protein CgnE/B domain-containing protein</fullName>
    </recommendedName>
</protein>
<reference evidence="3" key="1">
    <citation type="journal article" date="2019" name="Int. J. Syst. Evol. Microbiol.">
        <title>The Global Catalogue of Microorganisms (GCM) 10K type strain sequencing project: providing services to taxonomists for standard genome sequencing and annotation.</title>
        <authorList>
            <consortium name="The Broad Institute Genomics Platform"/>
            <consortium name="The Broad Institute Genome Sequencing Center for Infectious Disease"/>
            <person name="Wu L."/>
            <person name="Ma J."/>
        </authorList>
    </citation>
    <scope>NUCLEOTIDE SEQUENCE [LARGE SCALE GENOMIC DNA]</scope>
    <source>
        <strain evidence="3">KCTC 42087</strain>
    </source>
</reference>
<dbReference type="Proteomes" id="UP001596074">
    <property type="component" value="Unassembled WGS sequence"/>
</dbReference>
<sequence>MKDHPASGGGHGDSAAVSTGKLRDVFPDGEIHAVSDDEALLRAASRYGLSSIPLAEAGELPAGANVVLFLRHVLLSKELRKRFREAKVLLVPIASFDTGLDAALYTLRLTLLTDYGAACERSRRWIDDLRSRPDPITFVSTGPCPAGEPGTHLVCSLSDDLSIDAWASPAIATGQWVGVGSYCEIALTARPRPDRPRPFTIDGTAVASGVLAARDPRFDEAGDARIRAAHDLRRELNRRAPIVLRLRGGVLADVRAGGDDFTDALREVTDPAYGLHALELGLGTNQHVLPHVDWTFNSQLNEGAGPVHIGFGDGITGAHMDFVVAAATHHFGPSL</sequence>
<evidence type="ECO:0000313" key="2">
    <source>
        <dbReference type="EMBL" id="MFC5751248.1"/>
    </source>
</evidence>
<dbReference type="EMBL" id="JBHSON010000066">
    <property type="protein sequence ID" value="MFC5751248.1"/>
    <property type="molecule type" value="Genomic_DNA"/>
</dbReference>
<organism evidence="2 3">
    <name type="scientific">Actinomadura rugatobispora</name>
    <dbReference type="NCBI Taxonomy" id="1994"/>
    <lineage>
        <taxon>Bacteria</taxon>
        <taxon>Bacillati</taxon>
        <taxon>Actinomycetota</taxon>
        <taxon>Actinomycetes</taxon>
        <taxon>Streptosporangiales</taxon>
        <taxon>Thermomonosporaceae</taxon>
        <taxon>Actinomadura</taxon>
    </lineage>
</organism>
<feature type="domain" description="Crocagin biosynthetic protein CgnE/B" evidence="1">
    <location>
        <begin position="28"/>
        <end position="331"/>
    </location>
</feature>
<name>A0ABW1A9K4_9ACTN</name>
<comment type="caution">
    <text evidence="2">The sequence shown here is derived from an EMBL/GenBank/DDBJ whole genome shotgun (WGS) entry which is preliminary data.</text>
</comment>
<evidence type="ECO:0000259" key="1">
    <source>
        <dbReference type="Pfam" id="PF26231"/>
    </source>
</evidence>
<dbReference type="Pfam" id="PF26231">
    <property type="entry name" value="CgnE_B"/>
    <property type="match status" value="1"/>
</dbReference>
<dbReference type="RefSeq" id="WP_378287148.1">
    <property type="nucleotide sequence ID" value="NZ_JBHSON010000066.1"/>
</dbReference>
<evidence type="ECO:0000313" key="3">
    <source>
        <dbReference type="Proteomes" id="UP001596074"/>
    </source>
</evidence>
<proteinExistence type="predicted"/>
<gene>
    <name evidence="2" type="ORF">ACFPZN_37010</name>
</gene>
<dbReference type="InterPro" id="IPR058799">
    <property type="entry name" value="CgnE_B"/>
</dbReference>